<protein>
    <recommendedName>
        <fullName evidence="4">Retrotransposon gag domain-containing protein</fullName>
    </recommendedName>
</protein>
<feature type="compositionally biased region" description="Low complexity" evidence="1">
    <location>
        <begin position="83"/>
        <end position="100"/>
    </location>
</feature>
<proteinExistence type="predicted"/>
<evidence type="ECO:0008006" key="4">
    <source>
        <dbReference type="Google" id="ProtNLM"/>
    </source>
</evidence>
<sequence length="489" mass="53349">MTTTLMKTKTGKTRRILKRAKSPPKESESSDDGQDDSDGKHDQTEVTAADKVALAKHLEDQPGPPPGGEEADTTNETTEAEATDVTQPTTTDTQEAATAVGTEAVMPNNSGTSAPTDATAIAAAIQQLTTMVTGLRAGAATTGSGRSRQKQRRRIDTGEQDDERTTQASHRRVTIQATQPTARATATKAARATTGVAASQSTPTSERTTAIQAASTSELSTMAAAIRDLTAMVTGLQPAEPNEDERGRRTQRRPTRRATRTRRTTLDSSGDDSSSSHARRSHARRGHKSRRRHGDGRNGGDSSSSSESAGGQRGGGRSTERPARDERPPGRHSVKDLELPTFTPSPKVSVSTWIDRVDLALKGAAKSGRGKWSDHALYFILGNKLMENAAKWWVNQDRRLKKRQRTWTNLKKALLRRYGPKLDKSNAELRVTMRRMMPGETYADFAAGLRDVVGRNRVKERVLLGQFLRCLDKTTKKLVQQRPKPKTLE</sequence>
<feature type="compositionally biased region" description="Basic and acidic residues" evidence="1">
    <location>
        <begin position="318"/>
        <end position="338"/>
    </location>
</feature>
<feature type="compositionally biased region" description="Basic residues" evidence="1">
    <location>
        <begin position="249"/>
        <end position="263"/>
    </location>
</feature>
<feature type="compositionally biased region" description="Basic residues" evidence="1">
    <location>
        <begin position="277"/>
        <end position="294"/>
    </location>
</feature>
<feature type="compositionally biased region" description="Basic residues" evidence="1">
    <location>
        <begin position="9"/>
        <end position="22"/>
    </location>
</feature>
<feature type="compositionally biased region" description="Acidic residues" evidence="1">
    <location>
        <begin position="69"/>
        <end position="82"/>
    </location>
</feature>
<evidence type="ECO:0000313" key="2">
    <source>
        <dbReference type="EMBL" id="KAE8959567.1"/>
    </source>
</evidence>
<feature type="region of interest" description="Disordered" evidence="1">
    <location>
        <begin position="1"/>
        <end position="115"/>
    </location>
</feature>
<feature type="non-terminal residue" evidence="2">
    <location>
        <position position="489"/>
    </location>
</feature>
<organism evidence="2 3">
    <name type="scientific">Phytophthora rubi</name>
    <dbReference type="NCBI Taxonomy" id="129364"/>
    <lineage>
        <taxon>Eukaryota</taxon>
        <taxon>Sar</taxon>
        <taxon>Stramenopiles</taxon>
        <taxon>Oomycota</taxon>
        <taxon>Peronosporomycetes</taxon>
        <taxon>Peronosporales</taxon>
        <taxon>Peronosporaceae</taxon>
        <taxon>Phytophthora</taxon>
    </lineage>
</organism>
<gene>
    <name evidence="2" type="ORF">PR001_g30676</name>
</gene>
<feature type="compositionally biased region" description="Low complexity" evidence="1">
    <location>
        <begin position="300"/>
        <end position="310"/>
    </location>
</feature>
<dbReference type="EMBL" id="QXFV01007116">
    <property type="protein sequence ID" value="KAE8959567.1"/>
    <property type="molecule type" value="Genomic_DNA"/>
</dbReference>
<evidence type="ECO:0000256" key="1">
    <source>
        <dbReference type="SAM" id="MobiDB-lite"/>
    </source>
</evidence>
<accession>A0A6A3GR33</accession>
<reference evidence="2 3" key="1">
    <citation type="submission" date="2018-09" db="EMBL/GenBank/DDBJ databases">
        <title>Genomic investigation of the strawberry pathogen Phytophthora fragariae indicates pathogenicity is determined by transcriptional variation in three key races.</title>
        <authorList>
            <person name="Adams T.M."/>
            <person name="Armitage A.D."/>
            <person name="Sobczyk M.K."/>
            <person name="Bates H.J."/>
            <person name="Dunwell J.M."/>
            <person name="Nellist C.F."/>
            <person name="Harrison R.J."/>
        </authorList>
    </citation>
    <scope>NUCLEOTIDE SEQUENCE [LARGE SCALE GENOMIC DNA]</scope>
    <source>
        <strain evidence="2 3">SCRP249</strain>
    </source>
</reference>
<evidence type="ECO:0000313" key="3">
    <source>
        <dbReference type="Proteomes" id="UP000429607"/>
    </source>
</evidence>
<feature type="compositionally biased region" description="Low complexity" evidence="1">
    <location>
        <begin position="174"/>
        <end position="198"/>
    </location>
</feature>
<feature type="compositionally biased region" description="Low complexity" evidence="1">
    <location>
        <begin position="266"/>
        <end position="276"/>
    </location>
</feature>
<feature type="compositionally biased region" description="Polar residues" evidence="1">
    <location>
        <begin position="199"/>
        <end position="216"/>
    </location>
</feature>
<comment type="caution">
    <text evidence="2">The sequence shown here is derived from an EMBL/GenBank/DDBJ whole genome shotgun (WGS) entry which is preliminary data.</text>
</comment>
<dbReference type="AlphaFoldDB" id="A0A6A3GR33"/>
<dbReference type="Proteomes" id="UP000429607">
    <property type="component" value="Unassembled WGS sequence"/>
</dbReference>
<feature type="region of interest" description="Disordered" evidence="1">
    <location>
        <begin position="235"/>
        <end position="342"/>
    </location>
</feature>
<name>A0A6A3GR33_9STRA</name>
<feature type="region of interest" description="Disordered" evidence="1">
    <location>
        <begin position="136"/>
        <end position="216"/>
    </location>
</feature>